<dbReference type="Pfam" id="PF13456">
    <property type="entry name" value="RVT_3"/>
    <property type="match status" value="1"/>
</dbReference>
<dbReference type="EMBL" id="JBBPBM010000021">
    <property type="protein sequence ID" value="KAK8547990.1"/>
    <property type="molecule type" value="Genomic_DNA"/>
</dbReference>
<gene>
    <name evidence="2" type="ORF">V6N12_060917</name>
</gene>
<dbReference type="InterPro" id="IPR044730">
    <property type="entry name" value="RNase_H-like_dom_plant"/>
</dbReference>
<keyword evidence="3" id="KW-1185">Reference proteome</keyword>
<evidence type="ECO:0000313" key="3">
    <source>
        <dbReference type="Proteomes" id="UP001472677"/>
    </source>
</evidence>
<sequence length="157" mass="17627">MRMVEELGRASLLLRKGRLQAPLHSHVVTRWDPSPEGWIKVNSNGSRNTRVCSCLEAELGGIYEGLATTWSLQYSHVILETDSREAYDIILSSNGVADAMARLVLHSSLDYRRWMEPPLAICDKLLMDEGYIGSSDITNTSHVSYPLDRAYDDPDDT</sequence>
<name>A0ABR2DVQ1_9ROSI</name>
<protein>
    <recommendedName>
        <fullName evidence="1">RNase H type-1 domain-containing protein</fullName>
    </recommendedName>
</protein>
<dbReference type="Proteomes" id="UP001472677">
    <property type="component" value="Unassembled WGS sequence"/>
</dbReference>
<dbReference type="CDD" id="cd06222">
    <property type="entry name" value="RNase_H_like"/>
    <property type="match status" value="1"/>
</dbReference>
<dbReference type="PANTHER" id="PTHR47723">
    <property type="entry name" value="OS05G0353850 PROTEIN"/>
    <property type="match status" value="1"/>
</dbReference>
<evidence type="ECO:0000259" key="1">
    <source>
        <dbReference type="Pfam" id="PF13456"/>
    </source>
</evidence>
<feature type="domain" description="RNase H type-1" evidence="1">
    <location>
        <begin position="37"/>
        <end position="95"/>
    </location>
</feature>
<evidence type="ECO:0000313" key="2">
    <source>
        <dbReference type="EMBL" id="KAK8547990.1"/>
    </source>
</evidence>
<accession>A0ABR2DVQ1</accession>
<dbReference type="PANTHER" id="PTHR47723:SF19">
    <property type="entry name" value="POLYNUCLEOTIDYL TRANSFERASE, RIBONUCLEASE H-LIKE SUPERFAMILY PROTEIN"/>
    <property type="match status" value="1"/>
</dbReference>
<dbReference type="InterPro" id="IPR053151">
    <property type="entry name" value="RNase_H-like"/>
</dbReference>
<comment type="caution">
    <text evidence="2">The sequence shown here is derived from an EMBL/GenBank/DDBJ whole genome shotgun (WGS) entry which is preliminary data.</text>
</comment>
<dbReference type="InterPro" id="IPR002156">
    <property type="entry name" value="RNaseH_domain"/>
</dbReference>
<organism evidence="2 3">
    <name type="scientific">Hibiscus sabdariffa</name>
    <name type="common">roselle</name>
    <dbReference type="NCBI Taxonomy" id="183260"/>
    <lineage>
        <taxon>Eukaryota</taxon>
        <taxon>Viridiplantae</taxon>
        <taxon>Streptophyta</taxon>
        <taxon>Embryophyta</taxon>
        <taxon>Tracheophyta</taxon>
        <taxon>Spermatophyta</taxon>
        <taxon>Magnoliopsida</taxon>
        <taxon>eudicotyledons</taxon>
        <taxon>Gunneridae</taxon>
        <taxon>Pentapetalae</taxon>
        <taxon>rosids</taxon>
        <taxon>malvids</taxon>
        <taxon>Malvales</taxon>
        <taxon>Malvaceae</taxon>
        <taxon>Malvoideae</taxon>
        <taxon>Hibiscus</taxon>
    </lineage>
</organism>
<reference evidence="2 3" key="1">
    <citation type="journal article" date="2024" name="G3 (Bethesda)">
        <title>Genome assembly of Hibiscus sabdariffa L. provides insights into metabolisms of medicinal natural products.</title>
        <authorList>
            <person name="Kim T."/>
        </authorList>
    </citation>
    <scope>NUCLEOTIDE SEQUENCE [LARGE SCALE GENOMIC DNA]</scope>
    <source>
        <strain evidence="2">TK-2024</strain>
        <tissue evidence="2">Old leaves</tissue>
    </source>
</reference>
<proteinExistence type="predicted"/>